<evidence type="ECO:0000313" key="1">
    <source>
        <dbReference type="EMBL" id="SVN67383.1"/>
    </source>
</evidence>
<dbReference type="Proteomes" id="UP000258905">
    <property type="component" value="Unassembled WGS sequence"/>
</dbReference>
<evidence type="ECO:0000313" key="2">
    <source>
        <dbReference type="Proteomes" id="UP000258905"/>
    </source>
</evidence>
<organism evidence="1 2">
    <name type="scientific">Klebsiella pneumoniae</name>
    <dbReference type="NCBI Taxonomy" id="573"/>
    <lineage>
        <taxon>Bacteria</taxon>
        <taxon>Pseudomonadati</taxon>
        <taxon>Pseudomonadota</taxon>
        <taxon>Gammaproteobacteria</taxon>
        <taxon>Enterobacterales</taxon>
        <taxon>Enterobacteriaceae</taxon>
        <taxon>Klebsiella/Raoultella group</taxon>
        <taxon>Klebsiella</taxon>
        <taxon>Klebsiella pneumoniae complex</taxon>
    </lineage>
</organism>
<comment type="caution">
    <text evidence="1">The sequence shown here is derived from an EMBL/GenBank/DDBJ whole genome shotgun (WGS) entry which is preliminary data.</text>
</comment>
<reference evidence="1 2" key="1">
    <citation type="submission" date="2018-08" db="EMBL/GenBank/DDBJ databases">
        <authorList>
            <consortium name="Pathogen Informatics"/>
        </authorList>
    </citation>
    <scope>NUCLEOTIDE SEQUENCE [LARGE SCALE GENOMIC DNA]</scope>
    <source>
        <strain evidence="1 2">EuSCAPE_GR003</strain>
    </source>
</reference>
<protein>
    <submittedName>
        <fullName evidence="1">Uncharacterized protein</fullName>
    </submittedName>
</protein>
<dbReference type="EMBL" id="UIUC01000077">
    <property type="protein sequence ID" value="SVN67383.1"/>
    <property type="molecule type" value="Genomic_DNA"/>
</dbReference>
<proteinExistence type="predicted"/>
<sequence>MRVKKNDFGYFCSFIGPFTAKSYHMLSMPPFILIPYS</sequence>
<accession>A0A9Q8FPD9</accession>
<dbReference type="AlphaFoldDB" id="A0A9Q8FPD9"/>
<gene>
    <name evidence="1" type="ORF">SAMEA3649591_05449</name>
</gene>
<name>A0A9Q8FPD9_KLEPN</name>